<dbReference type="WBParaSite" id="MhA1_Contig130.frz3.gene55">
    <property type="protein sequence ID" value="MhA1_Contig130.frz3.gene55"/>
    <property type="gene ID" value="MhA1_Contig130.frz3.gene55"/>
</dbReference>
<dbReference type="AlphaFoldDB" id="A0A1I8B3A3"/>
<evidence type="ECO:0000313" key="2">
    <source>
        <dbReference type="Proteomes" id="UP000095281"/>
    </source>
</evidence>
<reference evidence="3" key="1">
    <citation type="submission" date="2016-11" db="UniProtKB">
        <authorList>
            <consortium name="WormBaseParasite"/>
        </authorList>
    </citation>
    <scope>IDENTIFICATION</scope>
</reference>
<evidence type="ECO:0000256" key="1">
    <source>
        <dbReference type="SAM" id="MobiDB-lite"/>
    </source>
</evidence>
<proteinExistence type="predicted"/>
<keyword evidence="2" id="KW-1185">Reference proteome</keyword>
<feature type="region of interest" description="Disordered" evidence="1">
    <location>
        <begin position="1"/>
        <end position="33"/>
    </location>
</feature>
<accession>A0A1I8B3A3</accession>
<evidence type="ECO:0000313" key="3">
    <source>
        <dbReference type="WBParaSite" id="MhA1_Contig130.frz3.gene55"/>
    </source>
</evidence>
<organism evidence="2 3">
    <name type="scientific">Meloidogyne hapla</name>
    <name type="common">Root-knot nematode worm</name>
    <dbReference type="NCBI Taxonomy" id="6305"/>
    <lineage>
        <taxon>Eukaryota</taxon>
        <taxon>Metazoa</taxon>
        <taxon>Ecdysozoa</taxon>
        <taxon>Nematoda</taxon>
        <taxon>Chromadorea</taxon>
        <taxon>Rhabditida</taxon>
        <taxon>Tylenchina</taxon>
        <taxon>Tylenchomorpha</taxon>
        <taxon>Tylenchoidea</taxon>
        <taxon>Meloidogynidae</taxon>
        <taxon>Meloidogyninae</taxon>
        <taxon>Meloidogyne</taxon>
    </lineage>
</organism>
<sequence length="153" mass="17066">MIAKKAKSAIDVEQEGQANEEPKMAKVDPPNVPIGESDDVQTAIMMEEIIPLTKVTTDKIIKKTMVSKEVQCELGQNRIVDAPPLAVDSLRYSAYYHPIRQMNPSPYANVVACVQTQPYNISLFSELKKKIGTVKEDKGSVPMKKKETGRQYI</sequence>
<dbReference type="Proteomes" id="UP000095281">
    <property type="component" value="Unplaced"/>
</dbReference>
<protein>
    <submittedName>
        <fullName evidence="3">YL1_C domain-containing protein</fullName>
    </submittedName>
</protein>
<name>A0A1I8B3A3_MELHA</name>